<name>A0ACD3BF67_9AGAR</name>
<dbReference type="Proteomes" id="UP000308600">
    <property type="component" value="Unassembled WGS sequence"/>
</dbReference>
<sequence length="1251" mass="138572">MDLWPPSRSLASKNKNKDDRAIPVVGLGSNIVTLSQRNGRLDWTSVVADCLTPPEWERVKLRVGKPVLCFPRTRPPPLQIPATSVHQRAEQGANFLRTHLPEVDISAEIIRDEIALDEGVSLRDQDFNPFQGNLLEHISVGVDGDRKSTYLIFPTGENNKELNLSPLSYSPADSPTFKPSSKPKLVFSSPIQQLSALDDSDSSFLAIRTFGPTNFLQVKHTGATEHQSNVQLLELGHIDRTFTGNNLIVDVKASRPGEYVLASTTGTVYNCSFANAKANVTLIHTPEAAQDDFWRVVPLPHSEAVLLISKNHFEWLDTRSRTSTIMHSSSSKRQAITSAASLATPHLLSVCTTENILWIDRRKPEHPLLAYKHGRQRDRTLRLDRFPSNTGHLFLSSQKNDLITIYDIETADTNHISLRTSPYCLPAVNGYNSVYTGRTILSYSTNKLNATMFSLSEWGSLHALDVQDPELDVKEYFPTIVEWSEEVKTLHLKSGGLLADTGPRGSQQVMRVDLTGAYDRAFRQHFKAAAEAEEQNAESVYDLLEQLPTFWQSNSTPIEHMLTTYDIAFATGDEPEAASRADFLTGSVVNSHRGYRALMQGRLSSRGIRKNAPWHYDLRGTIERLDLETLGDHVEFENSLHQYDLLKDDGRSVASIKLESDAREQLVLDMALASDVYSAHPFTKVGVDDELNALTEALSLGEDIPPVTFRYLRPVNHSHNPGEDEEEKQSGVLTTSLGARLLLKEWEVGTDPNDYVYRDPYGDAEPQGPYPAPQVPQRERLTQVAQSQRPPMVIATASLQPPAIIPEPKKLASHSQGSLPPIRAAHSQGSLMNTQTPASQNLMASTQVLPGPFGGRPAPGKKAAKKRVGVVQSHEAGLLDSPASVLYGWKKAINFSSLNFLRTSSSILYDPVALHETLRRNKAVVCALSASYVSTFAGYPLDSLKSRLQTTKTPITIPRLAAIVYREEGIVGFYRGIWIPLITISFVRAASFTIYSRTRETFRNNHWLTRDSALDAALVGGISGAMSGALISFASAQYASRIIYLYSLLAFELVKVRRQLEYSIAASKGVTLKKPPGTLQAVREIFRSNGFPGLYTGFRLHFLRDTSGTMLYFLEYDGLRHLLGRTRSGEQGPTPSWLPIPESVVPFVCGSFSGVTSWALIYPLDVVKTKIQQRALAGERYRGVWETFHRLIRGPDPQAPKPLLAGVARIYRGLGVSAVRSITTHGLLWTLFDAVANYIDNLPSPPQEGKS</sequence>
<accession>A0ACD3BF67</accession>
<evidence type="ECO:0000313" key="1">
    <source>
        <dbReference type="EMBL" id="TFK76304.1"/>
    </source>
</evidence>
<proteinExistence type="predicted"/>
<gene>
    <name evidence="1" type="ORF">BDN72DRAFT_873880</name>
</gene>
<evidence type="ECO:0000313" key="2">
    <source>
        <dbReference type="Proteomes" id="UP000308600"/>
    </source>
</evidence>
<dbReference type="EMBL" id="ML208260">
    <property type="protein sequence ID" value="TFK76304.1"/>
    <property type="molecule type" value="Genomic_DNA"/>
</dbReference>
<organism evidence="1 2">
    <name type="scientific">Pluteus cervinus</name>
    <dbReference type="NCBI Taxonomy" id="181527"/>
    <lineage>
        <taxon>Eukaryota</taxon>
        <taxon>Fungi</taxon>
        <taxon>Dikarya</taxon>
        <taxon>Basidiomycota</taxon>
        <taxon>Agaricomycotina</taxon>
        <taxon>Agaricomycetes</taxon>
        <taxon>Agaricomycetidae</taxon>
        <taxon>Agaricales</taxon>
        <taxon>Pluteineae</taxon>
        <taxon>Pluteaceae</taxon>
        <taxon>Pluteus</taxon>
    </lineage>
</organism>
<reference evidence="1 2" key="1">
    <citation type="journal article" date="2019" name="Nat. Ecol. Evol.">
        <title>Megaphylogeny resolves global patterns of mushroom evolution.</title>
        <authorList>
            <person name="Varga T."/>
            <person name="Krizsan K."/>
            <person name="Foldi C."/>
            <person name="Dima B."/>
            <person name="Sanchez-Garcia M."/>
            <person name="Sanchez-Ramirez S."/>
            <person name="Szollosi G.J."/>
            <person name="Szarkandi J.G."/>
            <person name="Papp V."/>
            <person name="Albert L."/>
            <person name="Andreopoulos W."/>
            <person name="Angelini C."/>
            <person name="Antonin V."/>
            <person name="Barry K.W."/>
            <person name="Bougher N.L."/>
            <person name="Buchanan P."/>
            <person name="Buyck B."/>
            <person name="Bense V."/>
            <person name="Catcheside P."/>
            <person name="Chovatia M."/>
            <person name="Cooper J."/>
            <person name="Damon W."/>
            <person name="Desjardin D."/>
            <person name="Finy P."/>
            <person name="Geml J."/>
            <person name="Haridas S."/>
            <person name="Hughes K."/>
            <person name="Justo A."/>
            <person name="Karasinski D."/>
            <person name="Kautmanova I."/>
            <person name="Kiss B."/>
            <person name="Kocsube S."/>
            <person name="Kotiranta H."/>
            <person name="LaButti K.M."/>
            <person name="Lechner B.E."/>
            <person name="Liimatainen K."/>
            <person name="Lipzen A."/>
            <person name="Lukacs Z."/>
            <person name="Mihaltcheva S."/>
            <person name="Morgado L.N."/>
            <person name="Niskanen T."/>
            <person name="Noordeloos M.E."/>
            <person name="Ohm R.A."/>
            <person name="Ortiz-Santana B."/>
            <person name="Ovrebo C."/>
            <person name="Racz N."/>
            <person name="Riley R."/>
            <person name="Savchenko A."/>
            <person name="Shiryaev A."/>
            <person name="Soop K."/>
            <person name="Spirin V."/>
            <person name="Szebenyi C."/>
            <person name="Tomsovsky M."/>
            <person name="Tulloss R.E."/>
            <person name="Uehling J."/>
            <person name="Grigoriev I.V."/>
            <person name="Vagvolgyi C."/>
            <person name="Papp T."/>
            <person name="Martin F.M."/>
            <person name="Miettinen O."/>
            <person name="Hibbett D.S."/>
            <person name="Nagy L.G."/>
        </authorList>
    </citation>
    <scope>NUCLEOTIDE SEQUENCE [LARGE SCALE GENOMIC DNA]</scope>
    <source>
        <strain evidence="1 2">NL-1719</strain>
    </source>
</reference>
<protein>
    <submittedName>
        <fullName evidence="1">Uncharacterized protein</fullName>
    </submittedName>
</protein>
<keyword evidence="2" id="KW-1185">Reference proteome</keyword>